<reference evidence="1 2" key="1">
    <citation type="submission" date="2021-06" db="EMBL/GenBank/DDBJ databases">
        <authorList>
            <person name="Palmer J.M."/>
        </authorList>
    </citation>
    <scope>NUCLEOTIDE SEQUENCE [LARGE SCALE GENOMIC DNA]</scope>
    <source>
        <strain evidence="1 2">XC_2019</strain>
        <tissue evidence="1">Muscle</tissue>
    </source>
</reference>
<dbReference type="EMBL" id="JAHRIN010073857">
    <property type="protein sequence ID" value="MEQ2216947.1"/>
    <property type="molecule type" value="Genomic_DNA"/>
</dbReference>
<keyword evidence="2" id="KW-1185">Reference proteome</keyword>
<organism evidence="1 2">
    <name type="scientific">Xenoophorus captivus</name>
    <dbReference type="NCBI Taxonomy" id="1517983"/>
    <lineage>
        <taxon>Eukaryota</taxon>
        <taxon>Metazoa</taxon>
        <taxon>Chordata</taxon>
        <taxon>Craniata</taxon>
        <taxon>Vertebrata</taxon>
        <taxon>Euteleostomi</taxon>
        <taxon>Actinopterygii</taxon>
        <taxon>Neopterygii</taxon>
        <taxon>Teleostei</taxon>
        <taxon>Neoteleostei</taxon>
        <taxon>Acanthomorphata</taxon>
        <taxon>Ovalentaria</taxon>
        <taxon>Atherinomorphae</taxon>
        <taxon>Cyprinodontiformes</taxon>
        <taxon>Goodeidae</taxon>
        <taxon>Xenoophorus</taxon>
    </lineage>
</organism>
<dbReference type="Proteomes" id="UP001434883">
    <property type="component" value="Unassembled WGS sequence"/>
</dbReference>
<gene>
    <name evidence="1" type="ORF">XENOCAPTIV_026554</name>
</gene>
<accession>A0ABV0S8Q5</accession>
<proteinExistence type="predicted"/>
<sequence length="102" mass="11244">MDWRPVQGISKLVVCILVENISIKTRLVSIFCIFDLFLFSRMLSFCYDSGPSACSALTHAINSSASPAYCCAITVMPHTCGAAVIYIPLTGRRCQIFENICE</sequence>
<comment type="caution">
    <text evidence="1">The sequence shown here is derived from an EMBL/GenBank/DDBJ whole genome shotgun (WGS) entry which is preliminary data.</text>
</comment>
<name>A0ABV0S8Q5_9TELE</name>
<protein>
    <submittedName>
        <fullName evidence="1">Uncharacterized protein</fullName>
    </submittedName>
</protein>
<evidence type="ECO:0000313" key="2">
    <source>
        <dbReference type="Proteomes" id="UP001434883"/>
    </source>
</evidence>
<evidence type="ECO:0000313" key="1">
    <source>
        <dbReference type="EMBL" id="MEQ2216947.1"/>
    </source>
</evidence>